<dbReference type="SUPFAM" id="SSF88713">
    <property type="entry name" value="Glycoside hydrolase/deacetylase"/>
    <property type="match status" value="1"/>
</dbReference>
<dbReference type="RefSeq" id="WP_068554835.1">
    <property type="nucleotide sequence ID" value="NZ_LOEE01000019.1"/>
</dbReference>
<keyword evidence="1" id="KW-0812">Transmembrane</keyword>
<dbReference type="PANTHER" id="PTHR34216">
    <property type="match status" value="1"/>
</dbReference>
<sequence length="622" mass="72974">MSLLHLNKDQKKIFRSTLEIIVLIVLTVKVIQGLFVFAKYEPYDKHDLKILSEKDKGFIAISYLAVDRDGTAAMIGAKRLEEHLKALHDNGYVTITQEDIENYYKNGAPLPEKSLFLMFEDGRRDTAIFAQKIMENYNYIGTMLSYADKFDNRDMKFLSPEDLKHLEGSSFWELGTNGYRLSYINVFDRYHHYLGELSAVEYSRMRKYLGRNYNHYLMDYIRDEYQIPKESYSEMKERISNDYRRMEEIYTKKLGKIPRLYVLMHSNTSSYGSNKTVSKINREWMSKLFTMNFNREGNSYNNRECDIYDLTRMQPQAYWYTNHLLMRIADDTKAAIQFVWGNEKEKEYWELIRGAAEFRDSEIVLTSVPQGNGLLRLKDSKNYKNIKVSASMTGNKLGSQAIYLRADEDLKKYVCVNIQNNWLIIKENGEVLYSLDFNDFDEIEFQSVEENKREALWAEYAIYKEGKSFKNETNMEKQFKPSEKKARSVEEGAEKYIPTIEISEAGNRKVDITLSDNRLTVYIDNRKAIGDLLLSKRDGGYVYLESAWGAYGYSQRNIADDVYDGVFRDLLITDITDSDENNGDGYEKKTVLYDNRLHGLEKTEATIKKQWNDLINWFIKTF</sequence>
<evidence type="ECO:0000313" key="3">
    <source>
        <dbReference type="Proteomes" id="UP000070456"/>
    </source>
</evidence>
<comment type="caution">
    <text evidence="2">The sequence shown here is derived from an EMBL/GenBank/DDBJ whole genome shotgun (WGS) entry which is preliminary data.</text>
</comment>
<gene>
    <name evidence="2" type="primary">pgaB</name>
    <name evidence="2" type="ORF">AN619_05310</name>
</gene>
<keyword evidence="1" id="KW-0472">Membrane</keyword>
<dbReference type="GO" id="GO:0016787">
    <property type="term" value="F:hydrolase activity"/>
    <property type="evidence" value="ECO:0007669"/>
    <property type="project" value="UniProtKB-KW"/>
</dbReference>
<evidence type="ECO:0000313" key="2">
    <source>
        <dbReference type="EMBL" id="KXG77004.1"/>
    </source>
</evidence>
<protein>
    <submittedName>
        <fullName evidence="2">Poly-beta-1,6-N-acetyl-D-glucosamine N-deacetylase</fullName>
        <ecNumber evidence="2">3.5.1.-</ecNumber>
    </submittedName>
</protein>
<dbReference type="Gene3D" id="3.20.20.370">
    <property type="entry name" value="Glycoside hydrolase/deacetylase"/>
    <property type="match status" value="1"/>
</dbReference>
<dbReference type="InterPro" id="IPR011330">
    <property type="entry name" value="Glyco_hydro/deAcase_b/a-brl"/>
</dbReference>
<organism evidence="2 3">
    <name type="scientific">Thermotalea metallivorans</name>
    <dbReference type="NCBI Taxonomy" id="520762"/>
    <lineage>
        <taxon>Bacteria</taxon>
        <taxon>Bacillati</taxon>
        <taxon>Bacillota</taxon>
        <taxon>Clostridia</taxon>
        <taxon>Peptostreptococcales</taxon>
        <taxon>Thermotaleaceae</taxon>
        <taxon>Thermotalea</taxon>
    </lineage>
</organism>
<dbReference type="Proteomes" id="UP000070456">
    <property type="component" value="Unassembled WGS sequence"/>
</dbReference>
<proteinExistence type="predicted"/>
<dbReference type="InterPro" id="IPR051398">
    <property type="entry name" value="Polysacch_Deacetylase"/>
</dbReference>
<keyword evidence="1" id="KW-1133">Transmembrane helix</keyword>
<dbReference type="PATRIC" id="fig|520762.4.peg.606"/>
<accession>A0A140L8X9</accession>
<reference evidence="2 3" key="1">
    <citation type="submission" date="2015-12" db="EMBL/GenBank/DDBJ databases">
        <title>Draft genome sequence of the thermoanaerobe Thermotalea metallivorans, an isolate from the runoff channel of the Great Artesian Basin, Australia.</title>
        <authorList>
            <person name="Patel B.K."/>
        </authorList>
    </citation>
    <scope>NUCLEOTIDE SEQUENCE [LARGE SCALE GENOMIC DNA]</scope>
    <source>
        <strain evidence="2 3">B2-1</strain>
    </source>
</reference>
<dbReference type="EMBL" id="LOEE01000019">
    <property type="protein sequence ID" value="KXG77004.1"/>
    <property type="molecule type" value="Genomic_DNA"/>
</dbReference>
<dbReference type="OrthoDB" id="5437800at2"/>
<feature type="transmembrane region" description="Helical" evidence="1">
    <location>
        <begin position="20"/>
        <end position="38"/>
    </location>
</feature>
<dbReference type="STRING" id="520762.AN619_05310"/>
<keyword evidence="2" id="KW-0378">Hydrolase</keyword>
<evidence type="ECO:0000256" key="1">
    <source>
        <dbReference type="SAM" id="Phobius"/>
    </source>
</evidence>
<dbReference type="PANTHER" id="PTHR34216:SF7">
    <property type="entry name" value="POLY-BETA-1,6-N-ACETYL-D-GLUCOSAMINE N-DEACETYLASE"/>
    <property type="match status" value="1"/>
</dbReference>
<name>A0A140L8X9_9FIRM</name>
<keyword evidence="3" id="KW-1185">Reference proteome</keyword>
<dbReference type="AlphaFoldDB" id="A0A140L8X9"/>
<dbReference type="GO" id="GO:0005975">
    <property type="term" value="P:carbohydrate metabolic process"/>
    <property type="evidence" value="ECO:0007669"/>
    <property type="project" value="InterPro"/>
</dbReference>
<dbReference type="EC" id="3.5.1.-" evidence="2"/>